<protein>
    <submittedName>
        <fullName evidence="1">Uncharacterized protein</fullName>
    </submittedName>
</protein>
<organism evidence="1">
    <name type="scientific">Klosneuvirus KNV1</name>
    <dbReference type="NCBI Taxonomy" id="1977640"/>
    <lineage>
        <taxon>Viruses</taxon>
        <taxon>Varidnaviria</taxon>
        <taxon>Bamfordvirae</taxon>
        <taxon>Nucleocytoviricota</taxon>
        <taxon>Megaviricetes</taxon>
        <taxon>Imitervirales</taxon>
        <taxon>Mimiviridae</taxon>
        <taxon>Klosneuvirinae</taxon>
        <taxon>Klosneuvirus</taxon>
    </lineage>
</organism>
<proteinExistence type="predicted"/>
<name>A0A1V0SKP7_9VIRU</name>
<sequence>MSADDTILVIRTLNPNRKNGGPIYLYRVVWVQAAENYSDFEHVRKYVPQDRATASRQQALIIAHNMDKRQQTEYGVHEISHDVEY</sequence>
<reference evidence="1" key="1">
    <citation type="journal article" date="2017" name="Science">
        <title>Giant viruses with an expanded complement of translation system components.</title>
        <authorList>
            <person name="Schulz F."/>
            <person name="Yutin N."/>
            <person name="Ivanova N.N."/>
            <person name="Ortega D.R."/>
            <person name="Lee T.K."/>
            <person name="Vierheilig J."/>
            <person name="Daims H."/>
            <person name="Horn M."/>
            <person name="Wagner M."/>
            <person name="Jensen G.J."/>
            <person name="Kyrpides N.C."/>
            <person name="Koonin E.V."/>
            <person name="Woyke T."/>
        </authorList>
    </citation>
    <scope>NUCLEOTIDE SEQUENCE</scope>
    <source>
        <strain evidence="1">KNV1</strain>
    </source>
</reference>
<evidence type="ECO:0000313" key="1">
    <source>
        <dbReference type="EMBL" id="ARF12297.1"/>
    </source>
</evidence>
<dbReference type="EMBL" id="KY684111">
    <property type="protein sequence ID" value="ARF12297.1"/>
    <property type="molecule type" value="Genomic_DNA"/>
</dbReference>
<gene>
    <name evidence="1" type="ORF">Klosneuvirus_4_112</name>
</gene>
<accession>A0A1V0SKP7</accession>